<feature type="compositionally biased region" description="Gly residues" evidence="2">
    <location>
        <begin position="9"/>
        <end position="19"/>
    </location>
</feature>
<dbReference type="EMBL" id="LHPF02000017">
    <property type="protein sequence ID" value="PSC70966.1"/>
    <property type="molecule type" value="Genomic_DNA"/>
</dbReference>
<protein>
    <submittedName>
        <fullName evidence="3">UXT-like protein</fullName>
    </submittedName>
</protein>
<dbReference type="PANTHER" id="PTHR13345:SF9">
    <property type="entry name" value="PROTEIN UXT"/>
    <property type="match status" value="1"/>
</dbReference>
<dbReference type="Proteomes" id="UP000239649">
    <property type="component" value="Unassembled WGS sequence"/>
</dbReference>
<dbReference type="GO" id="GO:0003712">
    <property type="term" value="F:transcription coregulator activity"/>
    <property type="evidence" value="ECO:0007669"/>
    <property type="project" value="TreeGrafter"/>
</dbReference>
<dbReference type="Pfam" id="PF02996">
    <property type="entry name" value="Prefoldin"/>
    <property type="match status" value="1"/>
</dbReference>
<dbReference type="GO" id="GO:0006457">
    <property type="term" value="P:protein folding"/>
    <property type="evidence" value="ECO:0007669"/>
    <property type="project" value="UniProtKB-ARBA"/>
</dbReference>
<dbReference type="SUPFAM" id="SSF46579">
    <property type="entry name" value="Prefoldin"/>
    <property type="match status" value="1"/>
</dbReference>
<dbReference type="InterPro" id="IPR009053">
    <property type="entry name" value="Prefoldin"/>
</dbReference>
<reference evidence="3 4" key="1">
    <citation type="journal article" date="2018" name="Plant J.">
        <title>Genome sequences of Chlorella sorokiniana UTEX 1602 and Micractinium conductrix SAG 241.80: implications to maltose excretion by a green alga.</title>
        <authorList>
            <person name="Arriola M.B."/>
            <person name="Velmurugan N."/>
            <person name="Zhang Y."/>
            <person name="Plunkett M.H."/>
            <person name="Hondzo H."/>
            <person name="Barney B.M."/>
        </authorList>
    </citation>
    <scope>NUCLEOTIDE SEQUENCE [LARGE SCALE GENOMIC DNA]</scope>
    <source>
        <strain evidence="3 4">SAG 241.80</strain>
    </source>
</reference>
<dbReference type="GO" id="GO:0016592">
    <property type="term" value="C:mediator complex"/>
    <property type="evidence" value="ECO:0007669"/>
    <property type="project" value="TreeGrafter"/>
</dbReference>
<organism evidence="3 4">
    <name type="scientific">Micractinium conductrix</name>
    <dbReference type="NCBI Taxonomy" id="554055"/>
    <lineage>
        <taxon>Eukaryota</taxon>
        <taxon>Viridiplantae</taxon>
        <taxon>Chlorophyta</taxon>
        <taxon>core chlorophytes</taxon>
        <taxon>Trebouxiophyceae</taxon>
        <taxon>Chlorellales</taxon>
        <taxon>Chlorellaceae</taxon>
        <taxon>Chlorella clade</taxon>
        <taxon>Micractinium</taxon>
    </lineage>
</organism>
<dbReference type="PANTHER" id="PTHR13345">
    <property type="entry name" value="MEDIATOR OF RNA POLYMERASE II TRANSCRIPTION SUBUNIT 10"/>
    <property type="match status" value="1"/>
</dbReference>
<dbReference type="InterPro" id="IPR004127">
    <property type="entry name" value="Prefoldin_subunit_alpha"/>
</dbReference>
<keyword evidence="1" id="KW-0175">Coiled coil</keyword>
<dbReference type="GO" id="GO:0009409">
    <property type="term" value="P:response to cold"/>
    <property type="evidence" value="ECO:0007669"/>
    <property type="project" value="UniProtKB-ARBA"/>
</dbReference>
<name>A0A2P6VA46_9CHLO</name>
<evidence type="ECO:0000256" key="2">
    <source>
        <dbReference type="SAM" id="MobiDB-lite"/>
    </source>
</evidence>
<dbReference type="AlphaFoldDB" id="A0A2P6VA46"/>
<feature type="region of interest" description="Disordered" evidence="2">
    <location>
        <begin position="1"/>
        <end position="24"/>
    </location>
</feature>
<dbReference type="CDD" id="cd23158">
    <property type="entry name" value="Prefoldin_UXT"/>
    <property type="match status" value="1"/>
</dbReference>
<keyword evidence="4" id="KW-1185">Reference proteome</keyword>
<dbReference type="OrthoDB" id="532789at2759"/>
<sequence>MQRSARMTGGSGGSGGGGTSTPDSLESYEAFRRRLQADLAAAQSLCQDLMEEERSYRELESNIAVLQREKLGSLTTLVPLGAGVHAQAAVPDTSRLFVHVALGFHPELTLEEAAAAAAARRRHLQTQLARRGAEAAAIMAHLRLMSRA</sequence>
<comment type="caution">
    <text evidence="3">The sequence shown here is derived from an EMBL/GenBank/DDBJ whole genome shotgun (WGS) entry which is preliminary data.</text>
</comment>
<feature type="coiled-coil region" evidence="1">
    <location>
        <begin position="32"/>
        <end position="69"/>
    </location>
</feature>
<accession>A0A2P6VA46</accession>
<gene>
    <name evidence="3" type="ORF">C2E20_5651</name>
</gene>
<dbReference type="Gene3D" id="1.10.287.370">
    <property type="match status" value="1"/>
</dbReference>
<evidence type="ECO:0000313" key="4">
    <source>
        <dbReference type="Proteomes" id="UP000239649"/>
    </source>
</evidence>
<evidence type="ECO:0000256" key="1">
    <source>
        <dbReference type="SAM" id="Coils"/>
    </source>
</evidence>
<proteinExistence type="predicted"/>
<dbReference type="GO" id="GO:0045944">
    <property type="term" value="P:positive regulation of transcription by RNA polymerase II"/>
    <property type="evidence" value="ECO:0007669"/>
    <property type="project" value="TreeGrafter"/>
</dbReference>
<evidence type="ECO:0000313" key="3">
    <source>
        <dbReference type="EMBL" id="PSC70966.1"/>
    </source>
</evidence>
<dbReference type="STRING" id="554055.A0A2P6VA46"/>